<reference evidence="2 3" key="1">
    <citation type="submission" date="2019-08" db="EMBL/GenBank/DDBJ databases">
        <title>Genome of Psychroserpens burtonensis ACAM 167.</title>
        <authorList>
            <person name="Bowman J.P."/>
        </authorList>
    </citation>
    <scope>NUCLEOTIDE SEQUENCE [LARGE SCALE GENOMIC DNA]</scope>
    <source>
        <strain evidence="2 3">ACAM 167</strain>
    </source>
</reference>
<organism evidence="2 3">
    <name type="scientific">Psychroserpens burtonensis</name>
    <dbReference type="NCBI Taxonomy" id="49278"/>
    <lineage>
        <taxon>Bacteria</taxon>
        <taxon>Pseudomonadati</taxon>
        <taxon>Bacteroidota</taxon>
        <taxon>Flavobacteriia</taxon>
        <taxon>Flavobacteriales</taxon>
        <taxon>Flavobacteriaceae</taxon>
        <taxon>Psychroserpens</taxon>
    </lineage>
</organism>
<dbReference type="AlphaFoldDB" id="A0A5C7B8M0"/>
<name>A0A5C7B8M0_9FLAO</name>
<keyword evidence="3" id="KW-1185">Reference proteome</keyword>
<accession>A0A5C7B8M0</accession>
<keyword evidence="1" id="KW-0472">Membrane</keyword>
<dbReference type="OrthoDB" id="7433042at2"/>
<evidence type="ECO:0000313" key="3">
    <source>
        <dbReference type="Proteomes" id="UP000321938"/>
    </source>
</evidence>
<evidence type="ECO:0000313" key="2">
    <source>
        <dbReference type="EMBL" id="TXE17411.1"/>
    </source>
</evidence>
<evidence type="ECO:0000256" key="1">
    <source>
        <dbReference type="SAM" id="Phobius"/>
    </source>
</evidence>
<proteinExistence type="predicted"/>
<feature type="transmembrane region" description="Helical" evidence="1">
    <location>
        <begin position="41"/>
        <end position="60"/>
    </location>
</feature>
<feature type="transmembrane region" description="Helical" evidence="1">
    <location>
        <begin position="12"/>
        <end position="29"/>
    </location>
</feature>
<dbReference type="EMBL" id="VOSB01000012">
    <property type="protein sequence ID" value="TXE17411.1"/>
    <property type="molecule type" value="Genomic_DNA"/>
</dbReference>
<gene>
    <name evidence="2" type="ORF">ES692_09035</name>
</gene>
<sequence>MNIKDDTISKGFIIAGLMNMSVLVFSKFFTNPVIPQSDPDVMSNFGLLMILIWGLAYISVAKTYHNIKWLVLVFAIEKLIYGLVWSQWMFNNSVSDVFDRDAMAGIFFSVYGINDWAFCIFFILVFFRLNSHKNKVHQ</sequence>
<dbReference type="RefSeq" id="WP_028871878.1">
    <property type="nucleotide sequence ID" value="NZ_VOSB01000012.1"/>
</dbReference>
<feature type="transmembrane region" description="Helical" evidence="1">
    <location>
        <begin position="102"/>
        <end position="127"/>
    </location>
</feature>
<keyword evidence="1" id="KW-0812">Transmembrane</keyword>
<feature type="transmembrane region" description="Helical" evidence="1">
    <location>
        <begin position="69"/>
        <end position="90"/>
    </location>
</feature>
<protein>
    <submittedName>
        <fullName evidence="2">Uncharacterized protein</fullName>
    </submittedName>
</protein>
<dbReference type="STRING" id="1123037.GCA_000425305_01940"/>
<comment type="caution">
    <text evidence="2">The sequence shown here is derived from an EMBL/GenBank/DDBJ whole genome shotgun (WGS) entry which is preliminary data.</text>
</comment>
<dbReference type="Proteomes" id="UP000321938">
    <property type="component" value="Unassembled WGS sequence"/>
</dbReference>
<keyword evidence="1" id="KW-1133">Transmembrane helix</keyword>